<feature type="transmembrane region" description="Helical" evidence="8">
    <location>
        <begin position="439"/>
        <end position="460"/>
    </location>
</feature>
<evidence type="ECO:0000256" key="3">
    <source>
        <dbReference type="ARBA" id="ARBA00022692"/>
    </source>
</evidence>
<keyword evidence="3 8" id="KW-0812">Transmembrane</keyword>
<evidence type="ECO:0000313" key="11">
    <source>
        <dbReference type="Proteomes" id="UP000662466"/>
    </source>
</evidence>
<gene>
    <name evidence="10" type="ORF">CNMCM6106_009663</name>
</gene>
<feature type="transmembrane region" description="Helical" evidence="8">
    <location>
        <begin position="163"/>
        <end position="182"/>
    </location>
</feature>
<dbReference type="InterPro" id="IPR004840">
    <property type="entry name" value="Amino_acid_permease_CS"/>
</dbReference>
<feature type="transmembrane region" description="Helical" evidence="8">
    <location>
        <begin position="14"/>
        <end position="33"/>
    </location>
</feature>
<feature type="transmembrane region" description="Helical" evidence="8">
    <location>
        <begin position="380"/>
        <end position="404"/>
    </location>
</feature>
<accession>A0A8H6PLW3</accession>
<dbReference type="EMBL" id="JACBAF010002312">
    <property type="protein sequence ID" value="KAF7156396.1"/>
    <property type="molecule type" value="Genomic_DNA"/>
</dbReference>
<proteinExistence type="predicted"/>
<sequence>MTGHTQQLKLKQTLHGYQIFFIVLSAVIGSGVFSNNGAAMAIAGPGGLLLSVLIMCLISIAVSESIGELTQQFPVSNAIVTYVKEFVDPDFGWVVGLAYWYTYAASFAVQNAAAAELATYWGLSPTWQILAFYILAPVLLFCLNMTGVFYYGIVETIGGGLKLLFIIGVSIYLYVLSSEAIYDGSQNETPMFLNHVQAVCYAIPLVAYSFQGIELVSMTAFEARDDRALRWPARWTVYIVALVYIMCTVGEALTVNWTDIHLSRIPGAQQVNPRDSDQQGPASSSVPVIASWNAGHENLAGFINGCLILSGLSAANTSLYASSRTLYGIVSSLPGIWWLKGKIEGLGGLTKRSRVPLAALIFSGVAFCWVPFLRTTRIEVIHIMSISMSTSCLIVWAALCLAYLRVEKCGPSLSQQESRFVRGSSEYRSRMNFEAIQPLPAWLGLIGCTLIFCFSSATWWASQVTFAKVATAYAAHVVLFALLISLKLAKGTLFKRWGVTLSPDKTQLTQILNSLESDMLGEQSSDGPVTSLTRSESLRTVSLGQRE</sequence>
<dbReference type="PANTHER" id="PTHR43341:SF9">
    <property type="entry name" value="DICARBOXYLIC AMINO ACID PERMEASE"/>
    <property type="match status" value="1"/>
</dbReference>
<feature type="transmembrane region" description="Helical" evidence="8">
    <location>
        <begin position="355"/>
        <end position="374"/>
    </location>
</feature>
<comment type="subcellular location">
    <subcellularLocation>
        <location evidence="1">Membrane</location>
        <topology evidence="1">Multi-pass membrane protein</topology>
    </subcellularLocation>
</comment>
<keyword evidence="4" id="KW-0029">Amino-acid transport</keyword>
<dbReference type="Pfam" id="PF00324">
    <property type="entry name" value="AA_permease"/>
    <property type="match status" value="1"/>
</dbReference>
<feature type="region of interest" description="Disordered" evidence="7">
    <location>
        <begin position="520"/>
        <end position="547"/>
    </location>
</feature>
<dbReference type="Proteomes" id="UP000662466">
    <property type="component" value="Unassembled WGS sequence"/>
</dbReference>
<comment type="caution">
    <text evidence="10">The sequence shown here is derived from an EMBL/GenBank/DDBJ whole genome shotgun (WGS) entry which is preliminary data.</text>
</comment>
<dbReference type="InterPro" id="IPR050524">
    <property type="entry name" value="APC_YAT"/>
</dbReference>
<keyword evidence="5 8" id="KW-1133">Transmembrane helix</keyword>
<feature type="transmembrane region" description="Helical" evidence="8">
    <location>
        <begin position="39"/>
        <end position="62"/>
    </location>
</feature>
<evidence type="ECO:0000256" key="8">
    <source>
        <dbReference type="SAM" id="Phobius"/>
    </source>
</evidence>
<evidence type="ECO:0000256" key="5">
    <source>
        <dbReference type="ARBA" id="ARBA00022989"/>
    </source>
</evidence>
<protein>
    <recommendedName>
        <fullName evidence="9">Amino acid permease/ SLC12A domain-containing protein</fullName>
    </recommendedName>
</protein>
<dbReference type="InterPro" id="IPR004841">
    <property type="entry name" value="AA-permease/SLC12A_dom"/>
</dbReference>
<feature type="transmembrane region" description="Helical" evidence="8">
    <location>
        <begin position="202"/>
        <end position="223"/>
    </location>
</feature>
<dbReference type="PROSITE" id="PS00218">
    <property type="entry name" value="AMINO_ACID_PERMEASE_1"/>
    <property type="match status" value="1"/>
</dbReference>
<evidence type="ECO:0000256" key="6">
    <source>
        <dbReference type="ARBA" id="ARBA00023136"/>
    </source>
</evidence>
<evidence type="ECO:0000256" key="1">
    <source>
        <dbReference type="ARBA" id="ARBA00004141"/>
    </source>
</evidence>
<feature type="transmembrane region" description="Helical" evidence="8">
    <location>
        <begin position="466"/>
        <end position="486"/>
    </location>
</feature>
<dbReference type="AlphaFoldDB" id="A0A8H6PLW3"/>
<dbReference type="PANTHER" id="PTHR43341">
    <property type="entry name" value="AMINO ACID PERMEASE"/>
    <property type="match status" value="1"/>
</dbReference>
<keyword evidence="2" id="KW-0813">Transport</keyword>
<feature type="transmembrane region" description="Helical" evidence="8">
    <location>
        <begin position="235"/>
        <end position="257"/>
    </location>
</feature>
<dbReference type="Gene3D" id="1.20.1740.10">
    <property type="entry name" value="Amino acid/polyamine transporter I"/>
    <property type="match status" value="1"/>
</dbReference>
<evidence type="ECO:0000313" key="10">
    <source>
        <dbReference type="EMBL" id="KAF7156396.1"/>
    </source>
</evidence>
<feature type="transmembrane region" description="Helical" evidence="8">
    <location>
        <begin position="91"/>
        <end position="109"/>
    </location>
</feature>
<keyword evidence="6 8" id="KW-0472">Membrane</keyword>
<evidence type="ECO:0000256" key="4">
    <source>
        <dbReference type="ARBA" id="ARBA00022970"/>
    </source>
</evidence>
<reference evidence="10" key="1">
    <citation type="submission" date="2020-06" db="EMBL/GenBank/DDBJ databases">
        <title>Draft genome sequences of strains closely related to Aspergillus parafelis and Aspergillus hiratsukae.</title>
        <authorList>
            <person name="Dos Santos R.A.C."/>
            <person name="Rivero-Menendez O."/>
            <person name="Steenwyk J.L."/>
            <person name="Mead M.E."/>
            <person name="Goldman G.H."/>
            <person name="Alastruey-Izquierdo A."/>
            <person name="Rokas A."/>
        </authorList>
    </citation>
    <scope>NUCLEOTIDE SEQUENCE</scope>
    <source>
        <strain evidence="10">CNM-CM6106</strain>
    </source>
</reference>
<feature type="domain" description="Amino acid permease/ SLC12A" evidence="9">
    <location>
        <begin position="19"/>
        <end position="496"/>
    </location>
</feature>
<name>A0A8H6PLW3_9EURO</name>
<feature type="transmembrane region" description="Helical" evidence="8">
    <location>
        <begin position="129"/>
        <end position="151"/>
    </location>
</feature>
<organism evidence="10 11">
    <name type="scientific">Aspergillus hiratsukae</name>
    <dbReference type="NCBI Taxonomy" id="1194566"/>
    <lineage>
        <taxon>Eukaryota</taxon>
        <taxon>Fungi</taxon>
        <taxon>Dikarya</taxon>
        <taxon>Ascomycota</taxon>
        <taxon>Pezizomycotina</taxon>
        <taxon>Eurotiomycetes</taxon>
        <taxon>Eurotiomycetidae</taxon>
        <taxon>Eurotiales</taxon>
        <taxon>Aspergillaceae</taxon>
        <taxon>Aspergillus</taxon>
        <taxon>Aspergillus subgen. Fumigati</taxon>
    </lineage>
</organism>
<evidence type="ECO:0000256" key="2">
    <source>
        <dbReference type="ARBA" id="ARBA00022448"/>
    </source>
</evidence>
<evidence type="ECO:0000256" key="7">
    <source>
        <dbReference type="SAM" id="MobiDB-lite"/>
    </source>
</evidence>
<evidence type="ECO:0000259" key="9">
    <source>
        <dbReference type="Pfam" id="PF00324"/>
    </source>
</evidence>
<dbReference type="GO" id="GO:0016020">
    <property type="term" value="C:membrane"/>
    <property type="evidence" value="ECO:0007669"/>
    <property type="project" value="UniProtKB-SubCell"/>
</dbReference>
<dbReference type="GO" id="GO:0015171">
    <property type="term" value="F:amino acid transmembrane transporter activity"/>
    <property type="evidence" value="ECO:0007669"/>
    <property type="project" value="TreeGrafter"/>
</dbReference>